<accession>A0A0J8XT52</accession>
<feature type="domain" description="Helix-turn-helix type 11" evidence="1">
    <location>
        <begin position="26"/>
        <end position="56"/>
    </location>
</feature>
<evidence type="ECO:0000259" key="2">
    <source>
        <dbReference type="Pfam" id="PF14213"/>
    </source>
</evidence>
<keyword evidence="4" id="KW-1185">Reference proteome</keyword>
<evidence type="ECO:0000313" key="3">
    <source>
        <dbReference type="EMBL" id="PSW24524.1"/>
    </source>
</evidence>
<dbReference type="InterPro" id="IPR013196">
    <property type="entry name" value="HTH_11"/>
</dbReference>
<dbReference type="Pfam" id="PF14213">
    <property type="entry name" value="DUF4325"/>
    <property type="match status" value="1"/>
</dbReference>
<feature type="domain" description="DUF4325" evidence="2">
    <location>
        <begin position="279"/>
        <end position="333"/>
    </location>
</feature>
<organism evidence="3 4">
    <name type="scientific">Photobacterium swingsii</name>
    <dbReference type="NCBI Taxonomy" id="680026"/>
    <lineage>
        <taxon>Bacteria</taxon>
        <taxon>Pseudomonadati</taxon>
        <taxon>Pseudomonadota</taxon>
        <taxon>Gammaproteobacteria</taxon>
        <taxon>Vibrionales</taxon>
        <taxon>Vibrionaceae</taxon>
        <taxon>Photobacterium</taxon>
    </lineage>
</organism>
<dbReference type="GO" id="GO:0006355">
    <property type="term" value="P:regulation of DNA-templated transcription"/>
    <property type="evidence" value="ECO:0007669"/>
    <property type="project" value="UniProtKB-ARBA"/>
</dbReference>
<dbReference type="Gene3D" id="1.10.10.10">
    <property type="entry name" value="Winged helix-like DNA-binding domain superfamily/Winged helix DNA-binding domain"/>
    <property type="match status" value="1"/>
</dbReference>
<dbReference type="OrthoDB" id="1778336at2"/>
<sequence>MAITERTQKIRKQIIRDVLHHPNDIAQHISDIFNISRQAVNKHIKALEKEGRIIATGTTRSKVYQLGPVRDNSLIMRITPILSEHQVYMSNFSWVTEGVPKNVSDIIFYGFTEIYNNAIDHSDGEFIYAAVHRDEKVVRIAIHDDGEGIFRRIKRLKDLPDERQSIVELSKGKLTTDPDNHSGQGIFFTSRMFDEFYIDSHEFSYGHRCDIDMDIMFDDQKNKEGTWVFMDIAIDSDRVDKNVFAEFTDNDDDCFAFNKTIIPVSLAKFGNENLVSRSQAKRLLTRIENFKSVIFDFNDVEYVGQAFTDEIFRVYARRNPDIHVDYIKANPEVEAWIKRAINT</sequence>
<dbReference type="InterPro" id="IPR036890">
    <property type="entry name" value="HATPase_C_sf"/>
</dbReference>
<comment type="caution">
    <text evidence="3">The sequence shown here is derived from an EMBL/GenBank/DDBJ whole genome shotgun (WGS) entry which is preliminary data.</text>
</comment>
<protein>
    <submittedName>
        <fullName evidence="3">DUF4325 domain-containing protein</fullName>
    </submittedName>
</protein>
<reference evidence="3 4" key="1">
    <citation type="submission" date="2018-01" db="EMBL/GenBank/DDBJ databases">
        <title>Whole genome sequencing of Histamine producing bacteria.</title>
        <authorList>
            <person name="Butler K."/>
        </authorList>
    </citation>
    <scope>NUCLEOTIDE SEQUENCE [LARGE SCALE GENOMIC DNA]</scope>
    <source>
        <strain evidence="3 4">DSM 24669</strain>
    </source>
</reference>
<dbReference type="SUPFAM" id="SSF46785">
    <property type="entry name" value="Winged helix' DNA-binding domain"/>
    <property type="match status" value="1"/>
</dbReference>
<dbReference type="Proteomes" id="UP000240481">
    <property type="component" value="Unassembled WGS sequence"/>
</dbReference>
<proteinExistence type="predicted"/>
<dbReference type="RefSeq" id="WP_048900897.1">
    <property type="nucleotide sequence ID" value="NZ_AP024853.1"/>
</dbReference>
<dbReference type="InterPro" id="IPR036388">
    <property type="entry name" value="WH-like_DNA-bd_sf"/>
</dbReference>
<dbReference type="InterPro" id="IPR036390">
    <property type="entry name" value="WH_DNA-bd_sf"/>
</dbReference>
<dbReference type="Pfam" id="PF08279">
    <property type="entry name" value="HTH_11"/>
    <property type="match status" value="1"/>
</dbReference>
<dbReference type="SUPFAM" id="SSF55874">
    <property type="entry name" value="ATPase domain of HSP90 chaperone/DNA topoisomerase II/histidine kinase"/>
    <property type="match status" value="1"/>
</dbReference>
<dbReference type="AlphaFoldDB" id="A0A0J8XT52"/>
<dbReference type="STRING" id="680026.AB733_23040"/>
<evidence type="ECO:0000313" key="4">
    <source>
        <dbReference type="Proteomes" id="UP000240481"/>
    </source>
</evidence>
<dbReference type="CDD" id="cd00090">
    <property type="entry name" value="HTH_ARSR"/>
    <property type="match status" value="1"/>
</dbReference>
<dbReference type="InterPro" id="IPR011991">
    <property type="entry name" value="ArsR-like_HTH"/>
</dbReference>
<gene>
    <name evidence="3" type="ORF">C9I94_10840</name>
</gene>
<evidence type="ECO:0000259" key="1">
    <source>
        <dbReference type="Pfam" id="PF08279"/>
    </source>
</evidence>
<dbReference type="InterPro" id="IPR025474">
    <property type="entry name" value="DUF4325"/>
</dbReference>
<name>A0A0J8XT52_9GAMM</name>
<dbReference type="EMBL" id="PYLZ01000005">
    <property type="protein sequence ID" value="PSW24524.1"/>
    <property type="molecule type" value="Genomic_DNA"/>
</dbReference>
<dbReference type="Gene3D" id="3.30.565.10">
    <property type="entry name" value="Histidine kinase-like ATPase, C-terminal domain"/>
    <property type="match status" value="1"/>
</dbReference>